<reference evidence="2 3" key="1">
    <citation type="submission" date="2014-10" db="EMBL/GenBank/DDBJ databases">
        <title>Kaistella jeonii genome.</title>
        <authorList>
            <person name="Clayton J.T."/>
            <person name="Newman J.D."/>
        </authorList>
    </citation>
    <scope>NUCLEOTIDE SEQUENCE [LARGE SCALE GENOMIC DNA]</scope>
    <source>
        <strain evidence="2 3">DSM 17048</strain>
    </source>
</reference>
<sequence>MTYNIIGIFPTIDEAISAANRLKKAGFIKQFPGFTRNTKFHPESLVEDHFLDENEITVYTPNLNRAHKAKNILMKFGADIKKATGISYKKDQSTNSSDSSSVLFQKKGKMNENVIKN</sequence>
<dbReference type="RefSeq" id="WP_039348118.1">
    <property type="nucleotide sequence ID" value="NZ_FOLA01000001.1"/>
</dbReference>
<evidence type="ECO:0000313" key="2">
    <source>
        <dbReference type="EMBL" id="KIA90726.1"/>
    </source>
</evidence>
<dbReference type="EMBL" id="JSYL01000001">
    <property type="protein sequence ID" value="KIA90726.1"/>
    <property type="molecule type" value="Genomic_DNA"/>
</dbReference>
<gene>
    <name evidence="2" type="ORF">OA86_02325</name>
</gene>
<dbReference type="OrthoDB" id="1273195at2"/>
<accession>A0A0C1D1K1</accession>
<feature type="region of interest" description="Disordered" evidence="1">
    <location>
        <begin position="89"/>
        <end position="117"/>
    </location>
</feature>
<dbReference type="Proteomes" id="UP000031473">
    <property type="component" value="Unassembled WGS sequence"/>
</dbReference>
<evidence type="ECO:0000256" key="1">
    <source>
        <dbReference type="SAM" id="MobiDB-lite"/>
    </source>
</evidence>
<comment type="caution">
    <text evidence="2">The sequence shown here is derived from an EMBL/GenBank/DDBJ whole genome shotgun (WGS) entry which is preliminary data.</text>
</comment>
<dbReference type="AlphaFoldDB" id="A0A0C1D1K1"/>
<proteinExistence type="predicted"/>
<evidence type="ECO:0000313" key="3">
    <source>
        <dbReference type="Proteomes" id="UP000031473"/>
    </source>
</evidence>
<name>A0A0C1D1K1_9FLAO</name>
<protein>
    <submittedName>
        <fullName evidence="2">Uncharacterized protein</fullName>
    </submittedName>
</protein>
<organism evidence="2 3">
    <name type="scientific">Kaistella jeonii</name>
    <dbReference type="NCBI Taxonomy" id="266749"/>
    <lineage>
        <taxon>Bacteria</taxon>
        <taxon>Pseudomonadati</taxon>
        <taxon>Bacteroidota</taxon>
        <taxon>Flavobacteriia</taxon>
        <taxon>Flavobacteriales</taxon>
        <taxon>Weeksellaceae</taxon>
        <taxon>Chryseobacterium group</taxon>
        <taxon>Kaistella</taxon>
    </lineage>
</organism>
<keyword evidence="3" id="KW-1185">Reference proteome</keyword>
<dbReference type="STRING" id="266749.SAMN05421876_10151"/>